<dbReference type="InterPro" id="IPR000792">
    <property type="entry name" value="Tscrpt_reg_LuxR_C"/>
</dbReference>
<keyword evidence="9" id="KW-1185">Reference proteome</keyword>
<dbReference type="SUPFAM" id="SSF46894">
    <property type="entry name" value="C-terminal effector domain of the bipartite response regulators"/>
    <property type="match status" value="1"/>
</dbReference>
<protein>
    <submittedName>
        <fullName evidence="8">DNA-binding response regulator</fullName>
    </submittedName>
</protein>
<keyword evidence="1 5" id="KW-0597">Phosphoprotein</keyword>
<dbReference type="CDD" id="cd17535">
    <property type="entry name" value="REC_NarL-like"/>
    <property type="match status" value="1"/>
</dbReference>
<evidence type="ECO:0000256" key="2">
    <source>
        <dbReference type="ARBA" id="ARBA00023015"/>
    </source>
</evidence>
<dbReference type="Pfam" id="PF00072">
    <property type="entry name" value="Response_reg"/>
    <property type="match status" value="1"/>
</dbReference>
<keyword evidence="3 8" id="KW-0238">DNA-binding</keyword>
<gene>
    <name evidence="8" type="ORF">J116_005190</name>
</gene>
<dbReference type="InterPro" id="IPR039420">
    <property type="entry name" value="WalR-like"/>
</dbReference>
<dbReference type="SMART" id="SM00448">
    <property type="entry name" value="REC"/>
    <property type="match status" value="1"/>
</dbReference>
<dbReference type="PROSITE" id="PS50043">
    <property type="entry name" value="HTH_LUXR_2"/>
    <property type="match status" value="1"/>
</dbReference>
<keyword evidence="4" id="KW-0804">Transcription</keyword>
<proteinExistence type="predicted"/>
<feature type="modified residue" description="4-aspartylphosphate" evidence="5">
    <location>
        <position position="52"/>
    </location>
</feature>
<accession>A0A1D3DNQ8</accession>
<dbReference type="OrthoDB" id="9808843at2"/>
<feature type="domain" description="HTH luxR-type" evidence="6">
    <location>
        <begin position="144"/>
        <end position="214"/>
    </location>
</feature>
<dbReference type="SMART" id="SM00421">
    <property type="entry name" value="HTH_LUXR"/>
    <property type="match status" value="1"/>
</dbReference>
<dbReference type="Pfam" id="PF00196">
    <property type="entry name" value="GerE"/>
    <property type="match status" value="1"/>
</dbReference>
<dbReference type="GO" id="GO:0003677">
    <property type="term" value="F:DNA binding"/>
    <property type="evidence" value="ECO:0007669"/>
    <property type="project" value="UniProtKB-KW"/>
</dbReference>
<dbReference type="CDD" id="cd06170">
    <property type="entry name" value="LuxR_C_like"/>
    <property type="match status" value="1"/>
</dbReference>
<dbReference type="InterPro" id="IPR058245">
    <property type="entry name" value="NreC/VraR/RcsB-like_REC"/>
</dbReference>
<dbReference type="PANTHER" id="PTHR43214:SF24">
    <property type="entry name" value="TRANSCRIPTIONAL REGULATORY PROTEIN NARL-RELATED"/>
    <property type="match status" value="1"/>
</dbReference>
<sequence length="214" mass="23221">MRVLIVEDDALLRAGLELLLATEGITVVGAVDRADGVPELVRSLTPDVVVMDVRLPPTYRDEGLRAAAELRRERPGFPVLVLSAHVEDDYATELLGDDASGIGYLLKDRVGNVAEFMAAVHRVHSGGTVMDPEVISQLLGRRRSQDPVDQLTPREREVLGLMAEGHDNGRICELLGLSVPAVSKHIKNIFTKLGLPASGTGHRRVLAVLAFLNR</sequence>
<dbReference type="PANTHER" id="PTHR43214">
    <property type="entry name" value="TWO-COMPONENT RESPONSE REGULATOR"/>
    <property type="match status" value="1"/>
</dbReference>
<evidence type="ECO:0000259" key="6">
    <source>
        <dbReference type="PROSITE" id="PS50043"/>
    </source>
</evidence>
<dbReference type="AlphaFoldDB" id="A0A1D3DNQ8"/>
<dbReference type="STRING" id="1306406.J116_005190"/>
<dbReference type="InterPro" id="IPR011006">
    <property type="entry name" value="CheY-like_superfamily"/>
</dbReference>
<evidence type="ECO:0000256" key="5">
    <source>
        <dbReference type="PROSITE-ProRule" id="PRU00169"/>
    </source>
</evidence>
<evidence type="ECO:0000256" key="1">
    <source>
        <dbReference type="ARBA" id="ARBA00022553"/>
    </source>
</evidence>
<evidence type="ECO:0000313" key="9">
    <source>
        <dbReference type="Proteomes" id="UP000095329"/>
    </source>
</evidence>
<dbReference type="EMBL" id="ASHX02000001">
    <property type="protein sequence ID" value="OEJ93959.1"/>
    <property type="molecule type" value="Genomic_DNA"/>
</dbReference>
<dbReference type="PROSITE" id="PS50110">
    <property type="entry name" value="RESPONSE_REGULATORY"/>
    <property type="match status" value="1"/>
</dbReference>
<keyword evidence="2" id="KW-0805">Transcription regulation</keyword>
<dbReference type="RefSeq" id="WP_023590407.1">
    <property type="nucleotide sequence ID" value="NZ_ASHX02000001.1"/>
</dbReference>
<evidence type="ECO:0000259" key="7">
    <source>
        <dbReference type="PROSITE" id="PS50110"/>
    </source>
</evidence>
<dbReference type="GO" id="GO:0000160">
    <property type="term" value="P:phosphorelay signal transduction system"/>
    <property type="evidence" value="ECO:0007669"/>
    <property type="project" value="InterPro"/>
</dbReference>
<evidence type="ECO:0000256" key="4">
    <source>
        <dbReference type="ARBA" id="ARBA00023163"/>
    </source>
</evidence>
<dbReference type="InterPro" id="IPR001789">
    <property type="entry name" value="Sig_transdc_resp-reg_receiver"/>
</dbReference>
<organism evidence="8 9">
    <name type="scientific">Streptomyces thermolilacinus SPC6</name>
    <dbReference type="NCBI Taxonomy" id="1306406"/>
    <lineage>
        <taxon>Bacteria</taxon>
        <taxon>Bacillati</taxon>
        <taxon>Actinomycetota</taxon>
        <taxon>Actinomycetes</taxon>
        <taxon>Kitasatosporales</taxon>
        <taxon>Streptomycetaceae</taxon>
        <taxon>Streptomyces</taxon>
    </lineage>
</organism>
<dbReference type="GO" id="GO:0006355">
    <property type="term" value="P:regulation of DNA-templated transcription"/>
    <property type="evidence" value="ECO:0007669"/>
    <property type="project" value="InterPro"/>
</dbReference>
<dbReference type="Gene3D" id="3.40.50.2300">
    <property type="match status" value="1"/>
</dbReference>
<dbReference type="PRINTS" id="PR00038">
    <property type="entry name" value="HTHLUXR"/>
</dbReference>
<dbReference type="SUPFAM" id="SSF52172">
    <property type="entry name" value="CheY-like"/>
    <property type="match status" value="1"/>
</dbReference>
<reference evidence="8 9" key="1">
    <citation type="journal article" date="2013" name="Genome Announc.">
        <title>Genome Sequence of Streptomyces violaceusniger Strain SPC6, a Halotolerant Streptomycete That Exhibits Rapid Growth and Development.</title>
        <authorList>
            <person name="Chen X."/>
            <person name="Zhang B."/>
            <person name="Zhang W."/>
            <person name="Wu X."/>
            <person name="Zhang M."/>
            <person name="Chen T."/>
            <person name="Liu G."/>
            <person name="Dyson P."/>
        </authorList>
    </citation>
    <scope>NUCLEOTIDE SEQUENCE [LARGE SCALE GENOMIC DNA]</scope>
    <source>
        <strain evidence="8 9">SPC6</strain>
    </source>
</reference>
<dbReference type="eggNOG" id="COG2197">
    <property type="taxonomic scope" value="Bacteria"/>
</dbReference>
<dbReference type="InterPro" id="IPR016032">
    <property type="entry name" value="Sig_transdc_resp-reg_C-effctor"/>
</dbReference>
<comment type="caution">
    <text evidence="8">The sequence shown here is derived from an EMBL/GenBank/DDBJ whole genome shotgun (WGS) entry which is preliminary data.</text>
</comment>
<dbReference type="Proteomes" id="UP000095329">
    <property type="component" value="Unassembled WGS sequence"/>
</dbReference>
<feature type="domain" description="Response regulatory" evidence="7">
    <location>
        <begin position="2"/>
        <end position="122"/>
    </location>
</feature>
<evidence type="ECO:0000256" key="3">
    <source>
        <dbReference type="ARBA" id="ARBA00023125"/>
    </source>
</evidence>
<evidence type="ECO:0000313" key="8">
    <source>
        <dbReference type="EMBL" id="OEJ93959.1"/>
    </source>
</evidence>
<name>A0A1D3DNQ8_9ACTN</name>